<sequence>MLLALLFVLQQHLVVQLPVSASGLFVSTGCGGYQLLPEVPPLQTSLQFLAHRVDRGRPLISKFLRFLYQSIQNFGSGRKLSWTMVRKSLVLKIYVKNMPKKST</sequence>
<keyword evidence="1" id="KW-0732">Signal</keyword>
<proteinExistence type="predicted"/>
<evidence type="ECO:0000256" key="1">
    <source>
        <dbReference type="SAM" id="SignalP"/>
    </source>
</evidence>
<organism evidence="2 3">
    <name type="scientific">Caenorhabditis nigoni</name>
    <dbReference type="NCBI Taxonomy" id="1611254"/>
    <lineage>
        <taxon>Eukaryota</taxon>
        <taxon>Metazoa</taxon>
        <taxon>Ecdysozoa</taxon>
        <taxon>Nematoda</taxon>
        <taxon>Chromadorea</taxon>
        <taxon>Rhabditida</taxon>
        <taxon>Rhabditina</taxon>
        <taxon>Rhabditomorpha</taxon>
        <taxon>Rhabditoidea</taxon>
        <taxon>Rhabditidae</taxon>
        <taxon>Peloderinae</taxon>
        <taxon>Caenorhabditis</taxon>
    </lineage>
</organism>
<feature type="signal peptide" evidence="1">
    <location>
        <begin position="1"/>
        <end position="16"/>
    </location>
</feature>
<evidence type="ECO:0000313" key="2">
    <source>
        <dbReference type="EMBL" id="PIC45819.1"/>
    </source>
</evidence>
<name>A0A2G5V239_9PELO</name>
<feature type="chain" id="PRO_5013586308" description="Secreted protein" evidence="1">
    <location>
        <begin position="17"/>
        <end position="103"/>
    </location>
</feature>
<comment type="caution">
    <text evidence="2">The sequence shown here is derived from an EMBL/GenBank/DDBJ whole genome shotgun (WGS) entry which is preliminary data.</text>
</comment>
<dbReference type="AlphaFoldDB" id="A0A2G5V239"/>
<gene>
    <name evidence="2" type="primary">Cnig_chr_II.g5714</name>
    <name evidence="2" type="ORF">B9Z55_005714</name>
</gene>
<accession>A0A2G5V239</accession>
<dbReference type="Proteomes" id="UP000230233">
    <property type="component" value="Chromosome II"/>
</dbReference>
<evidence type="ECO:0008006" key="4">
    <source>
        <dbReference type="Google" id="ProtNLM"/>
    </source>
</evidence>
<evidence type="ECO:0000313" key="3">
    <source>
        <dbReference type="Proteomes" id="UP000230233"/>
    </source>
</evidence>
<reference evidence="3" key="1">
    <citation type="submission" date="2017-10" db="EMBL/GenBank/DDBJ databases">
        <title>Rapid genome shrinkage in a self-fertile nematode reveals novel sperm competition proteins.</title>
        <authorList>
            <person name="Yin D."/>
            <person name="Schwarz E.M."/>
            <person name="Thomas C.G."/>
            <person name="Felde R.L."/>
            <person name="Korf I.F."/>
            <person name="Cutter A.D."/>
            <person name="Schartner C.M."/>
            <person name="Ralston E.J."/>
            <person name="Meyer B.J."/>
            <person name="Haag E.S."/>
        </authorList>
    </citation>
    <scope>NUCLEOTIDE SEQUENCE [LARGE SCALE GENOMIC DNA]</scope>
    <source>
        <strain evidence="3">JU1422</strain>
    </source>
</reference>
<keyword evidence="3" id="KW-1185">Reference proteome</keyword>
<protein>
    <recommendedName>
        <fullName evidence="4">Secreted protein</fullName>
    </recommendedName>
</protein>
<dbReference type="EMBL" id="PDUG01000002">
    <property type="protein sequence ID" value="PIC45819.1"/>
    <property type="molecule type" value="Genomic_DNA"/>
</dbReference>